<proteinExistence type="predicted"/>
<protein>
    <submittedName>
        <fullName evidence="1">Uncharacterized protein</fullName>
    </submittedName>
</protein>
<name>A0A7R9QIE7_9ACAR</name>
<dbReference type="AlphaFoldDB" id="A0A7R9QIE7"/>
<reference evidence="1" key="1">
    <citation type="submission" date="2020-11" db="EMBL/GenBank/DDBJ databases">
        <authorList>
            <person name="Tran Van P."/>
        </authorList>
    </citation>
    <scope>NUCLEOTIDE SEQUENCE</scope>
</reference>
<sequence>MSSNAYHVNYLCYQPNPKYTPHRPNVKMISVLVYSALETGLYQKWADDIVEVASHIYDTDDEPIVSTESDNEFAIKVRIALGPFAVGI</sequence>
<feature type="non-terminal residue" evidence="1">
    <location>
        <position position="1"/>
    </location>
</feature>
<keyword evidence="2" id="KW-1185">Reference proteome</keyword>
<dbReference type="Proteomes" id="UP000759131">
    <property type="component" value="Unassembled WGS sequence"/>
</dbReference>
<dbReference type="EMBL" id="OC893648">
    <property type="protein sequence ID" value="CAD7647193.1"/>
    <property type="molecule type" value="Genomic_DNA"/>
</dbReference>
<accession>A0A7R9QIE7</accession>
<organism evidence="1">
    <name type="scientific">Medioppia subpectinata</name>
    <dbReference type="NCBI Taxonomy" id="1979941"/>
    <lineage>
        <taxon>Eukaryota</taxon>
        <taxon>Metazoa</taxon>
        <taxon>Ecdysozoa</taxon>
        <taxon>Arthropoda</taxon>
        <taxon>Chelicerata</taxon>
        <taxon>Arachnida</taxon>
        <taxon>Acari</taxon>
        <taxon>Acariformes</taxon>
        <taxon>Sarcoptiformes</taxon>
        <taxon>Oribatida</taxon>
        <taxon>Brachypylina</taxon>
        <taxon>Oppioidea</taxon>
        <taxon>Oppiidae</taxon>
        <taxon>Medioppia</taxon>
    </lineage>
</organism>
<gene>
    <name evidence="1" type="ORF">OSB1V03_LOCUS21324</name>
</gene>
<evidence type="ECO:0000313" key="1">
    <source>
        <dbReference type="EMBL" id="CAD7647193.1"/>
    </source>
</evidence>
<dbReference type="EMBL" id="CAJPIZ010039073">
    <property type="protein sequence ID" value="CAG2121378.1"/>
    <property type="molecule type" value="Genomic_DNA"/>
</dbReference>
<evidence type="ECO:0000313" key="2">
    <source>
        <dbReference type="Proteomes" id="UP000759131"/>
    </source>
</evidence>